<keyword evidence="4" id="KW-0970">Cilium biogenesis/degradation</keyword>
<dbReference type="AlphaFoldDB" id="A0A195C8P1"/>
<feature type="compositionally biased region" description="Basic and acidic residues" evidence="11">
    <location>
        <begin position="194"/>
        <end position="220"/>
    </location>
</feature>
<keyword evidence="7" id="KW-0966">Cell projection</keyword>
<evidence type="ECO:0000256" key="10">
    <source>
        <dbReference type="SAM" id="Coils"/>
    </source>
</evidence>
<dbReference type="GO" id="GO:0048731">
    <property type="term" value="P:system development"/>
    <property type="evidence" value="ECO:0007669"/>
    <property type="project" value="UniProtKB-ARBA"/>
</dbReference>
<evidence type="ECO:0000259" key="12">
    <source>
        <dbReference type="Pfam" id="PF10243"/>
    </source>
</evidence>
<dbReference type="GO" id="GO:0060271">
    <property type="term" value="P:cilium assembly"/>
    <property type="evidence" value="ECO:0007669"/>
    <property type="project" value="TreeGrafter"/>
</dbReference>
<dbReference type="EMBL" id="KQ978081">
    <property type="protein sequence ID" value="KYM97070.1"/>
    <property type="molecule type" value="Genomic_DNA"/>
</dbReference>
<dbReference type="GO" id="GO:0005930">
    <property type="term" value="C:axoneme"/>
    <property type="evidence" value="ECO:0007669"/>
    <property type="project" value="UniProtKB-SubCell"/>
</dbReference>
<dbReference type="STRING" id="456900.A0A195C8P1"/>
<dbReference type="GO" id="GO:0008017">
    <property type="term" value="F:microtubule binding"/>
    <property type="evidence" value="ECO:0007669"/>
    <property type="project" value="InterPro"/>
</dbReference>
<feature type="domain" description="TRAF3-interacting protein 1 N-terminal" evidence="12">
    <location>
        <begin position="9"/>
        <end position="118"/>
    </location>
</feature>
<evidence type="ECO:0000256" key="9">
    <source>
        <dbReference type="ARBA" id="ARBA00070492"/>
    </source>
</evidence>
<name>A0A195C8P1_9HYME</name>
<evidence type="ECO:0000256" key="7">
    <source>
        <dbReference type="ARBA" id="ARBA00023273"/>
    </source>
</evidence>
<evidence type="ECO:0000256" key="4">
    <source>
        <dbReference type="ARBA" id="ARBA00022794"/>
    </source>
</evidence>
<dbReference type="InterPro" id="IPR042576">
    <property type="entry name" value="TRAF3IP1_N_sf"/>
</dbReference>
<dbReference type="FunFam" id="1.10.418.50:FF:000001">
    <property type="entry name" value="TRAF3-interacting protein 1 isoform X1"/>
    <property type="match status" value="1"/>
</dbReference>
<feature type="region of interest" description="Disordered" evidence="11">
    <location>
        <begin position="134"/>
        <end position="256"/>
    </location>
</feature>
<keyword evidence="3" id="KW-0963">Cytoplasm</keyword>
<dbReference type="Proteomes" id="UP000078542">
    <property type="component" value="Unassembled WGS sequence"/>
</dbReference>
<keyword evidence="15" id="KW-1185">Reference proteome</keyword>
<dbReference type="GO" id="GO:0070507">
    <property type="term" value="P:regulation of microtubule cytoskeleton organization"/>
    <property type="evidence" value="ECO:0007669"/>
    <property type="project" value="TreeGrafter"/>
</dbReference>
<accession>A0A195C8P1</accession>
<organism evidence="14 15">
    <name type="scientific">Cyphomyrmex costatus</name>
    <dbReference type="NCBI Taxonomy" id="456900"/>
    <lineage>
        <taxon>Eukaryota</taxon>
        <taxon>Metazoa</taxon>
        <taxon>Ecdysozoa</taxon>
        <taxon>Arthropoda</taxon>
        <taxon>Hexapoda</taxon>
        <taxon>Insecta</taxon>
        <taxon>Pterygota</taxon>
        <taxon>Neoptera</taxon>
        <taxon>Endopterygota</taxon>
        <taxon>Hymenoptera</taxon>
        <taxon>Apocrita</taxon>
        <taxon>Aculeata</taxon>
        <taxon>Formicoidea</taxon>
        <taxon>Formicidae</taxon>
        <taxon>Myrmicinae</taxon>
        <taxon>Cyphomyrmex</taxon>
    </lineage>
</organism>
<dbReference type="GO" id="GO:0042073">
    <property type="term" value="P:intraciliary transport"/>
    <property type="evidence" value="ECO:0007669"/>
    <property type="project" value="TreeGrafter"/>
</dbReference>
<dbReference type="Pfam" id="PF10243">
    <property type="entry name" value="MIP-T3"/>
    <property type="match status" value="1"/>
</dbReference>
<evidence type="ECO:0000256" key="2">
    <source>
        <dbReference type="ARBA" id="ARBA00004430"/>
    </source>
</evidence>
<dbReference type="InterPro" id="IPR041476">
    <property type="entry name" value="TRAF3IP1_C"/>
</dbReference>
<dbReference type="PANTHER" id="PTHR31363">
    <property type="entry name" value="TRAF3-INTERACTING PROTEIN 1"/>
    <property type="match status" value="1"/>
</dbReference>
<evidence type="ECO:0000313" key="14">
    <source>
        <dbReference type="EMBL" id="KYM97070.1"/>
    </source>
</evidence>
<comment type="similarity">
    <text evidence="8">Belongs to the TRAF3IP1 family.</text>
</comment>
<gene>
    <name evidence="14" type="ORF">ALC62_12178</name>
</gene>
<feature type="compositionally biased region" description="Basic and acidic residues" evidence="11">
    <location>
        <begin position="169"/>
        <end position="179"/>
    </location>
</feature>
<evidence type="ECO:0000256" key="11">
    <source>
        <dbReference type="SAM" id="MobiDB-lite"/>
    </source>
</evidence>
<evidence type="ECO:0000256" key="8">
    <source>
        <dbReference type="ARBA" id="ARBA00043971"/>
    </source>
</evidence>
<feature type="compositionally biased region" description="Polar residues" evidence="11">
    <location>
        <begin position="330"/>
        <end position="360"/>
    </location>
</feature>
<dbReference type="GO" id="GO:0036064">
    <property type="term" value="C:ciliary basal body"/>
    <property type="evidence" value="ECO:0007669"/>
    <property type="project" value="TreeGrafter"/>
</dbReference>
<evidence type="ECO:0000313" key="15">
    <source>
        <dbReference type="Proteomes" id="UP000078542"/>
    </source>
</evidence>
<feature type="compositionally biased region" description="Polar residues" evidence="11">
    <location>
        <begin position="236"/>
        <end position="251"/>
    </location>
</feature>
<reference evidence="14 15" key="1">
    <citation type="submission" date="2016-03" db="EMBL/GenBank/DDBJ databases">
        <title>Cyphomyrmex costatus WGS genome.</title>
        <authorList>
            <person name="Nygaard S."/>
            <person name="Hu H."/>
            <person name="Boomsma J."/>
            <person name="Zhang G."/>
        </authorList>
    </citation>
    <scope>NUCLEOTIDE SEQUENCE [LARGE SCALE GENOMIC DNA]</scope>
    <source>
        <strain evidence="14">MS0001</strain>
        <tissue evidence="14">Whole body</tissue>
    </source>
</reference>
<feature type="coiled-coil region" evidence="10">
    <location>
        <begin position="487"/>
        <end position="585"/>
    </location>
</feature>
<feature type="domain" description="TRAF3-interacting protein 1 C-terminal" evidence="13">
    <location>
        <begin position="447"/>
        <end position="593"/>
    </location>
</feature>
<evidence type="ECO:0000256" key="5">
    <source>
        <dbReference type="ARBA" id="ARBA00023054"/>
    </source>
</evidence>
<evidence type="ECO:0000259" key="13">
    <source>
        <dbReference type="Pfam" id="PF17749"/>
    </source>
</evidence>
<dbReference type="GO" id="GO:0030992">
    <property type="term" value="C:intraciliary transport particle B"/>
    <property type="evidence" value="ECO:0007669"/>
    <property type="project" value="TreeGrafter"/>
</dbReference>
<dbReference type="InterPro" id="IPR040468">
    <property type="entry name" value="TRAF3IP1_N"/>
</dbReference>
<dbReference type="Pfam" id="PF17749">
    <property type="entry name" value="MIP-T3_C"/>
    <property type="match status" value="1"/>
</dbReference>
<dbReference type="Gene3D" id="1.10.418.50">
    <property type="entry name" value="Microtubule-binding protein MIP-T3"/>
    <property type="match status" value="1"/>
</dbReference>
<dbReference type="InterPro" id="IPR018799">
    <property type="entry name" value="TRAF3IP1"/>
</dbReference>
<evidence type="ECO:0000256" key="3">
    <source>
        <dbReference type="ARBA" id="ARBA00022490"/>
    </source>
</evidence>
<evidence type="ECO:0000256" key="6">
    <source>
        <dbReference type="ARBA" id="ARBA00023212"/>
    </source>
</evidence>
<dbReference type="PANTHER" id="PTHR31363:SF0">
    <property type="entry name" value="TRAF3-INTERACTING PROTEIN 1"/>
    <property type="match status" value="1"/>
</dbReference>
<evidence type="ECO:0000256" key="1">
    <source>
        <dbReference type="ARBA" id="ARBA00004120"/>
    </source>
</evidence>
<sequence length="597" mass="67816">MTDEVRPEVIKKTQDLLGKYFKKPPLTEKLLRKPPFRFLHDIITATIKETAFLEGLFSEEELNSDNIKDKEAKLAFLTKLIDVIKLISGANLMVRASKIVSGQEPTKTNELLQAIGKALDKKVSSREAIEHYKKNLENKLKGGSKTKRSTTKEETSKKPASRQSSQTRKSSEKDKISAERKKRSSSTGKVALSEAKRDKDEKTEENKTKKGNDLKKESSKNIEAIDIPPAEPVQNRVPTSVQRRRPSSSAKVKQDAMILADTSDLTKEEQVRYRSTFSRKKCLVQVNRSQEKIENISLQTSNNENKPVTNNYTKEIKENGIEEDNAWQQNVGKSDQPSELAGSQTETTEMSVLQQTNARPRTSLRPPSARPISARPAAPRMRAKTEIIVNEEIQTPLGNISVIVENSDLKDDDDDDAEDMVVMEAKGSGSDLLENGDYKIDNHLMQEHGHLVAQILETQRELVNTDNVDVLPKKVDIAWESGSKRDRETAAKEIDKLRGTIQTLTRTTNPLGKLLDYVQEDVEMMEKELLDWRNQYRQLSEQLEKEQKETEEMIEPMKDTLKEINSNMEAQLNKIRQVKAQIMKNDQKIRRLLNGNL</sequence>
<comment type="subcellular location">
    <subcellularLocation>
        <location evidence="2">Cytoplasm</location>
        <location evidence="2">Cytoskeleton</location>
        <location evidence="2">Cilium axoneme</location>
    </subcellularLocation>
    <subcellularLocation>
        <location evidence="1">Cytoplasm</location>
        <location evidence="1">Cytoskeleton</location>
        <location evidence="1">Cilium basal body</location>
    </subcellularLocation>
</comment>
<dbReference type="GO" id="GO:0048513">
    <property type="term" value="P:animal organ development"/>
    <property type="evidence" value="ECO:0007669"/>
    <property type="project" value="UniProtKB-ARBA"/>
</dbReference>
<protein>
    <recommendedName>
        <fullName evidence="9">TRAF3-interacting protein 1</fullName>
    </recommendedName>
</protein>
<feature type="region of interest" description="Disordered" evidence="11">
    <location>
        <begin position="330"/>
        <end position="379"/>
    </location>
</feature>
<proteinExistence type="inferred from homology"/>
<feature type="compositionally biased region" description="Low complexity" evidence="11">
    <location>
        <begin position="365"/>
        <end position="379"/>
    </location>
</feature>
<keyword evidence="6" id="KW-0206">Cytoskeleton</keyword>
<keyword evidence="5 10" id="KW-0175">Coiled coil</keyword>